<sequence>MSRVSRASTKKNAAASVVGPAIVLIRPQLGENIGFAARAMANFGLTDLRLVAPRDGWPNEKASAAAAGAYATVDAATLYETPEEALAKTNYVIATTARPRDMVKPVMTPETAAAELTKRQRSGERCAILFGPERSGLDNDAIGLADALVTAPVNPAFASLSLPQTVLLVAYEWQKQSGRAGLGRSTQFDGPAQEGTPMQNTRPAEREEIFGLFDHLERELDAHGFLQPVEKRPTMVRNIRNMFHRMQLTEQDVRTWRGIVSSLTGGKRRKP</sequence>
<dbReference type="GO" id="GO:0008168">
    <property type="term" value="F:methyltransferase activity"/>
    <property type="evidence" value="ECO:0007669"/>
    <property type="project" value="UniProtKB-KW"/>
</dbReference>
<dbReference type="RefSeq" id="WP_379089808.1">
    <property type="nucleotide sequence ID" value="NZ_JBHTJO010000001.1"/>
</dbReference>
<evidence type="ECO:0000256" key="1">
    <source>
        <dbReference type="ARBA" id="ARBA00007228"/>
    </source>
</evidence>
<dbReference type="PIRSF" id="PIRSF004808">
    <property type="entry name" value="LasT"/>
    <property type="match status" value="1"/>
</dbReference>
<evidence type="ECO:0000313" key="7">
    <source>
        <dbReference type="EMBL" id="MFD0987633.1"/>
    </source>
</evidence>
<evidence type="ECO:0000259" key="6">
    <source>
        <dbReference type="Pfam" id="PF00588"/>
    </source>
</evidence>
<dbReference type="CDD" id="cd18093">
    <property type="entry name" value="SpoU-like_TrmJ"/>
    <property type="match status" value="1"/>
</dbReference>
<keyword evidence="3" id="KW-0808">Transferase</keyword>
<dbReference type="Gene3D" id="3.40.1280.10">
    <property type="match status" value="1"/>
</dbReference>
<dbReference type="InterPro" id="IPR029028">
    <property type="entry name" value="Alpha/beta_knot_MTases"/>
</dbReference>
<dbReference type="GO" id="GO:0032259">
    <property type="term" value="P:methylation"/>
    <property type="evidence" value="ECO:0007669"/>
    <property type="project" value="UniProtKB-KW"/>
</dbReference>
<evidence type="ECO:0000256" key="5">
    <source>
        <dbReference type="SAM" id="MobiDB-lite"/>
    </source>
</evidence>
<dbReference type="Pfam" id="PF00588">
    <property type="entry name" value="SpoU_methylase"/>
    <property type="match status" value="1"/>
</dbReference>
<dbReference type="Proteomes" id="UP001597102">
    <property type="component" value="Unassembled WGS sequence"/>
</dbReference>
<dbReference type="PANTHER" id="PTHR42786">
    <property type="entry name" value="TRNA/RRNA METHYLTRANSFERASE"/>
    <property type="match status" value="1"/>
</dbReference>
<dbReference type="InterPro" id="IPR029026">
    <property type="entry name" value="tRNA_m1G_MTases_N"/>
</dbReference>
<keyword evidence="2 7" id="KW-0489">Methyltransferase</keyword>
<evidence type="ECO:0000256" key="3">
    <source>
        <dbReference type="ARBA" id="ARBA00022679"/>
    </source>
</evidence>
<dbReference type="Gene3D" id="1.10.8.590">
    <property type="match status" value="1"/>
</dbReference>
<dbReference type="SUPFAM" id="SSF75217">
    <property type="entry name" value="alpha/beta knot"/>
    <property type="match status" value="1"/>
</dbReference>
<proteinExistence type="inferred from homology"/>
<gene>
    <name evidence="7" type="ORF">ACFQ2F_11055</name>
</gene>
<accession>A0ABW3JCW8</accession>
<feature type="region of interest" description="Disordered" evidence="5">
    <location>
        <begin position="180"/>
        <end position="203"/>
    </location>
</feature>
<evidence type="ECO:0000313" key="8">
    <source>
        <dbReference type="Proteomes" id="UP001597102"/>
    </source>
</evidence>
<name>A0ABW3JCW8_9HYPH</name>
<keyword evidence="4" id="KW-0949">S-adenosyl-L-methionine</keyword>
<dbReference type="PANTHER" id="PTHR42786:SF7">
    <property type="entry name" value="TRNA_RRNA METHYLTRANSFERASE SPOU TYPE DOMAIN-CONTAINING PROTEIN"/>
    <property type="match status" value="1"/>
</dbReference>
<evidence type="ECO:0000256" key="2">
    <source>
        <dbReference type="ARBA" id="ARBA00022603"/>
    </source>
</evidence>
<comment type="similarity">
    <text evidence="1">Belongs to the class IV-like SAM-binding methyltransferase superfamily. RNA methyltransferase TrmH family.</text>
</comment>
<reference evidence="8" key="1">
    <citation type="journal article" date="2019" name="Int. J. Syst. Evol. Microbiol.">
        <title>The Global Catalogue of Microorganisms (GCM) 10K type strain sequencing project: providing services to taxonomists for standard genome sequencing and annotation.</title>
        <authorList>
            <consortium name="The Broad Institute Genomics Platform"/>
            <consortium name="The Broad Institute Genome Sequencing Center for Infectious Disease"/>
            <person name="Wu L."/>
            <person name="Ma J."/>
        </authorList>
    </citation>
    <scope>NUCLEOTIDE SEQUENCE [LARGE SCALE GENOMIC DNA]</scope>
    <source>
        <strain evidence="8">CCUG 61697</strain>
    </source>
</reference>
<keyword evidence="8" id="KW-1185">Reference proteome</keyword>
<feature type="domain" description="tRNA/rRNA methyltransferase SpoU type" evidence="6">
    <location>
        <begin position="21"/>
        <end position="171"/>
    </location>
</feature>
<dbReference type="EMBL" id="JBHTJO010000001">
    <property type="protein sequence ID" value="MFD0987633.1"/>
    <property type="molecule type" value="Genomic_DNA"/>
</dbReference>
<comment type="caution">
    <text evidence="7">The sequence shown here is derived from an EMBL/GenBank/DDBJ whole genome shotgun (WGS) entry which is preliminary data.</text>
</comment>
<organism evidence="7 8">
    <name type="scientific">Methyloligella solikamskensis</name>
    <dbReference type="NCBI Taxonomy" id="1177756"/>
    <lineage>
        <taxon>Bacteria</taxon>
        <taxon>Pseudomonadati</taxon>
        <taxon>Pseudomonadota</taxon>
        <taxon>Alphaproteobacteria</taxon>
        <taxon>Hyphomicrobiales</taxon>
        <taxon>Hyphomicrobiaceae</taxon>
        <taxon>Methyloligella</taxon>
    </lineage>
</organism>
<dbReference type="InterPro" id="IPR004384">
    <property type="entry name" value="RNA_MeTrfase_TrmJ/LasT"/>
</dbReference>
<protein>
    <submittedName>
        <fullName evidence="7">RNA methyltransferase</fullName>
    </submittedName>
</protein>
<evidence type="ECO:0000256" key="4">
    <source>
        <dbReference type="ARBA" id="ARBA00022691"/>
    </source>
</evidence>
<dbReference type="InterPro" id="IPR001537">
    <property type="entry name" value="SpoU_MeTrfase"/>
</dbReference>